<dbReference type="Proteomes" id="UP000299102">
    <property type="component" value="Unassembled WGS sequence"/>
</dbReference>
<comment type="caution">
    <text evidence="1">The sequence shown here is derived from an EMBL/GenBank/DDBJ whole genome shotgun (WGS) entry which is preliminary data.</text>
</comment>
<dbReference type="EMBL" id="BGZK01001953">
    <property type="protein sequence ID" value="GBP88731.1"/>
    <property type="molecule type" value="Genomic_DNA"/>
</dbReference>
<dbReference type="AlphaFoldDB" id="A0A4C1ZIS6"/>
<evidence type="ECO:0000313" key="2">
    <source>
        <dbReference type="Proteomes" id="UP000299102"/>
    </source>
</evidence>
<sequence>MSGEYLMGVWHPGTMAIPFSEAISFANNPTGSPSEEIKLIDHPPPARIRDIYLESSMRWTSGGAGVAPSSCLDKAPITFALRIGYRDGVEL</sequence>
<gene>
    <name evidence="1" type="ORF">EVAR_21478_1</name>
</gene>
<evidence type="ECO:0000313" key="1">
    <source>
        <dbReference type="EMBL" id="GBP88731.1"/>
    </source>
</evidence>
<protein>
    <submittedName>
        <fullName evidence="1">Uncharacterized protein</fullName>
    </submittedName>
</protein>
<proteinExistence type="predicted"/>
<name>A0A4C1ZIS6_EUMVA</name>
<reference evidence="1 2" key="1">
    <citation type="journal article" date="2019" name="Commun. Biol.">
        <title>The bagworm genome reveals a unique fibroin gene that provides high tensile strength.</title>
        <authorList>
            <person name="Kono N."/>
            <person name="Nakamura H."/>
            <person name="Ohtoshi R."/>
            <person name="Tomita M."/>
            <person name="Numata K."/>
            <person name="Arakawa K."/>
        </authorList>
    </citation>
    <scope>NUCLEOTIDE SEQUENCE [LARGE SCALE GENOMIC DNA]</scope>
</reference>
<accession>A0A4C1ZIS6</accession>
<organism evidence="1 2">
    <name type="scientific">Eumeta variegata</name>
    <name type="common">Bagworm moth</name>
    <name type="synonym">Eumeta japonica</name>
    <dbReference type="NCBI Taxonomy" id="151549"/>
    <lineage>
        <taxon>Eukaryota</taxon>
        <taxon>Metazoa</taxon>
        <taxon>Ecdysozoa</taxon>
        <taxon>Arthropoda</taxon>
        <taxon>Hexapoda</taxon>
        <taxon>Insecta</taxon>
        <taxon>Pterygota</taxon>
        <taxon>Neoptera</taxon>
        <taxon>Endopterygota</taxon>
        <taxon>Lepidoptera</taxon>
        <taxon>Glossata</taxon>
        <taxon>Ditrysia</taxon>
        <taxon>Tineoidea</taxon>
        <taxon>Psychidae</taxon>
        <taxon>Oiketicinae</taxon>
        <taxon>Eumeta</taxon>
    </lineage>
</organism>
<keyword evidence="2" id="KW-1185">Reference proteome</keyword>